<dbReference type="PANTHER" id="PTHR46648">
    <property type="entry name" value="HIT FAMILY PROTEIN 1"/>
    <property type="match status" value="1"/>
</dbReference>
<protein>
    <submittedName>
        <fullName evidence="5">HIT family protein</fullName>
    </submittedName>
</protein>
<evidence type="ECO:0000313" key="5">
    <source>
        <dbReference type="EMBL" id="PAE88183.1"/>
    </source>
</evidence>
<dbReference type="InterPro" id="IPR036265">
    <property type="entry name" value="HIT-like_sf"/>
</dbReference>
<dbReference type="Gene3D" id="3.30.428.10">
    <property type="entry name" value="HIT-like"/>
    <property type="match status" value="1"/>
</dbReference>
<evidence type="ECO:0000256" key="1">
    <source>
        <dbReference type="PIRSR" id="PIRSR601310-1"/>
    </source>
</evidence>
<dbReference type="PROSITE" id="PS00892">
    <property type="entry name" value="HIT_1"/>
    <property type="match status" value="1"/>
</dbReference>
<dbReference type="InterPro" id="IPR001310">
    <property type="entry name" value="Histidine_triad_HIT"/>
</dbReference>
<dbReference type="InterPro" id="IPR039384">
    <property type="entry name" value="HINT"/>
</dbReference>
<dbReference type="GO" id="GO:0003824">
    <property type="term" value="F:catalytic activity"/>
    <property type="evidence" value="ECO:0007669"/>
    <property type="project" value="InterPro"/>
</dbReference>
<dbReference type="PANTHER" id="PTHR46648:SF1">
    <property type="entry name" value="ADENOSINE 5'-MONOPHOSPHORAMIDASE HNT1"/>
    <property type="match status" value="1"/>
</dbReference>
<dbReference type="GO" id="GO:0009117">
    <property type="term" value="P:nucleotide metabolic process"/>
    <property type="evidence" value="ECO:0007669"/>
    <property type="project" value="TreeGrafter"/>
</dbReference>
<dbReference type="AlphaFoldDB" id="A0A268NXD3"/>
<sequence length="141" mass="15277">MSGNCVFCKIVQGEIPAVKLYEDDEIVAFFDISQVTKGHALVIPKAHHADIFSLPEKTAATLFAAVPKLASALKAEFAPAGMNILNNNGEAAGQTVFHYHLHLLPRYGETGLYGSLWKEATVGTPDMESLQASAEKIKMNF</sequence>
<comment type="caution">
    <text evidence="5">The sequence shown here is derived from an EMBL/GenBank/DDBJ whole genome shotgun (WGS) entry which is preliminary data.</text>
</comment>
<gene>
    <name evidence="5" type="ORF">CHH72_15175</name>
</gene>
<dbReference type="InterPro" id="IPR019808">
    <property type="entry name" value="Histidine_triad_CS"/>
</dbReference>
<dbReference type="Pfam" id="PF01230">
    <property type="entry name" value="HIT"/>
    <property type="match status" value="1"/>
</dbReference>
<feature type="short sequence motif" description="Histidine triad motif" evidence="2 3">
    <location>
        <begin position="98"/>
        <end position="102"/>
    </location>
</feature>
<name>A0A268NXD3_SHOCL</name>
<dbReference type="Proteomes" id="UP000216207">
    <property type="component" value="Unassembled WGS sequence"/>
</dbReference>
<dbReference type="SUPFAM" id="SSF54197">
    <property type="entry name" value="HIT-like"/>
    <property type="match status" value="1"/>
</dbReference>
<evidence type="ECO:0000256" key="3">
    <source>
        <dbReference type="PROSITE-ProRule" id="PRU00464"/>
    </source>
</evidence>
<organism evidence="5 6">
    <name type="scientific">Shouchella clausii</name>
    <name type="common">Alkalihalobacillus clausii</name>
    <dbReference type="NCBI Taxonomy" id="79880"/>
    <lineage>
        <taxon>Bacteria</taxon>
        <taxon>Bacillati</taxon>
        <taxon>Bacillota</taxon>
        <taxon>Bacilli</taxon>
        <taxon>Bacillales</taxon>
        <taxon>Bacillaceae</taxon>
        <taxon>Shouchella</taxon>
    </lineage>
</organism>
<feature type="domain" description="HIT" evidence="4">
    <location>
        <begin position="6"/>
        <end position="113"/>
    </location>
</feature>
<dbReference type="PROSITE" id="PS51084">
    <property type="entry name" value="HIT_2"/>
    <property type="match status" value="1"/>
</dbReference>
<dbReference type="RefSeq" id="WP_011246376.1">
    <property type="nucleotide sequence ID" value="NZ_BOQQ01000005.1"/>
</dbReference>
<dbReference type="InterPro" id="IPR011146">
    <property type="entry name" value="HIT-like"/>
</dbReference>
<accession>A0A268NXD3</accession>
<dbReference type="EMBL" id="NPCC01000023">
    <property type="protein sequence ID" value="PAE88183.1"/>
    <property type="molecule type" value="Genomic_DNA"/>
</dbReference>
<evidence type="ECO:0000259" key="4">
    <source>
        <dbReference type="PROSITE" id="PS51084"/>
    </source>
</evidence>
<evidence type="ECO:0000313" key="6">
    <source>
        <dbReference type="Proteomes" id="UP000216207"/>
    </source>
</evidence>
<reference evidence="5 6" key="1">
    <citation type="submission" date="2017-07" db="EMBL/GenBank/DDBJ databases">
        <title>Isolation and whole genome analysis of endospore-forming bacteria from heroin.</title>
        <authorList>
            <person name="Kalinowski J."/>
            <person name="Ahrens B."/>
            <person name="Al-Dilaimi A."/>
            <person name="Winkler A."/>
            <person name="Wibberg D."/>
            <person name="Schleenbecker U."/>
            <person name="Ruckert C."/>
            <person name="Wolfel R."/>
            <person name="Grass G."/>
        </authorList>
    </citation>
    <scope>NUCLEOTIDE SEQUENCE [LARGE SCALE GENOMIC DNA]</scope>
    <source>
        <strain evidence="5 6">7539</strain>
    </source>
</reference>
<dbReference type="CDD" id="cd01277">
    <property type="entry name" value="HINT_subgroup"/>
    <property type="match status" value="1"/>
</dbReference>
<dbReference type="OMA" id="YRVVMNC"/>
<feature type="active site" description="Tele-AMP-histidine intermediate" evidence="1">
    <location>
        <position position="100"/>
    </location>
</feature>
<proteinExistence type="predicted"/>
<evidence type="ECO:0000256" key="2">
    <source>
        <dbReference type="PIRSR" id="PIRSR601310-3"/>
    </source>
</evidence>
<dbReference type="PRINTS" id="PR00332">
    <property type="entry name" value="HISTRIAD"/>
</dbReference>